<reference evidence="3 4" key="1">
    <citation type="journal article" date="2020" name="ISME J.">
        <title>Uncovering the hidden diversity of litter-decomposition mechanisms in mushroom-forming fungi.</title>
        <authorList>
            <person name="Floudas D."/>
            <person name="Bentzer J."/>
            <person name="Ahren D."/>
            <person name="Johansson T."/>
            <person name="Persson P."/>
            <person name="Tunlid A."/>
        </authorList>
    </citation>
    <scope>NUCLEOTIDE SEQUENCE [LARGE SCALE GENOMIC DNA]</scope>
    <source>
        <strain evidence="3 4">CBS 291.85</strain>
    </source>
</reference>
<dbReference type="InterPro" id="IPR050275">
    <property type="entry name" value="PGM_Phosphatase"/>
</dbReference>
<accession>A0A8H5H1Q6</accession>
<evidence type="ECO:0000313" key="4">
    <source>
        <dbReference type="Proteomes" id="UP000559256"/>
    </source>
</evidence>
<dbReference type="GO" id="GO:0046390">
    <property type="term" value="P:ribose phosphate biosynthetic process"/>
    <property type="evidence" value="ECO:0007669"/>
    <property type="project" value="TreeGrafter"/>
</dbReference>
<gene>
    <name evidence="3" type="ORF">D9758_000410</name>
</gene>
<organism evidence="3 4">
    <name type="scientific">Tetrapyrgos nigripes</name>
    <dbReference type="NCBI Taxonomy" id="182062"/>
    <lineage>
        <taxon>Eukaryota</taxon>
        <taxon>Fungi</taxon>
        <taxon>Dikarya</taxon>
        <taxon>Basidiomycota</taxon>
        <taxon>Agaricomycotina</taxon>
        <taxon>Agaricomycetes</taxon>
        <taxon>Agaricomycetidae</taxon>
        <taxon>Agaricales</taxon>
        <taxon>Marasmiineae</taxon>
        <taxon>Marasmiaceae</taxon>
        <taxon>Tetrapyrgos</taxon>
    </lineage>
</organism>
<feature type="binding site" evidence="2">
    <location>
        <begin position="115"/>
        <end position="118"/>
    </location>
    <ligand>
        <name>substrate</name>
    </ligand>
</feature>
<evidence type="ECO:0008006" key="5">
    <source>
        <dbReference type="Google" id="ProtNLM"/>
    </source>
</evidence>
<dbReference type="CDD" id="cd07067">
    <property type="entry name" value="HP_PGM_like"/>
    <property type="match status" value="1"/>
</dbReference>
<evidence type="ECO:0000256" key="1">
    <source>
        <dbReference type="PIRSR" id="PIRSR613078-1"/>
    </source>
</evidence>
<sequence length="239" mass="27397">MSSESTRPMPRLFLIRHGETEWSLNGSETCQYFYLGIDFISMGPQTGRTDIPLTARGEEQVKEKAQSLVGDGKLIDPTNLCTVFVSPRQRAHRTFHLLFENVETPHHLLTESAREWDYGDYEGLLSREIQERQPGWDIWKDGCPGGESVMEMQNRVDECIAKVREYHRQYKEEGLHTRDVMIVAHGHFSRVFIARWINFPLHLGTHFNVEAGGIAVLSYNHNSLGEPALNALNLYANIR</sequence>
<dbReference type="InterPro" id="IPR029033">
    <property type="entry name" value="His_PPase_superfam"/>
</dbReference>
<feature type="binding site" evidence="2">
    <location>
        <begin position="46"/>
        <end position="47"/>
    </location>
    <ligand>
        <name>substrate</name>
    </ligand>
</feature>
<feature type="binding site" evidence="2">
    <location>
        <position position="90"/>
    </location>
    <ligand>
        <name>substrate</name>
    </ligand>
</feature>
<dbReference type="InterPro" id="IPR013078">
    <property type="entry name" value="His_Pase_superF_clade-1"/>
</dbReference>
<dbReference type="SMART" id="SM00855">
    <property type="entry name" value="PGAM"/>
    <property type="match status" value="1"/>
</dbReference>
<dbReference type="Gene3D" id="3.40.50.1240">
    <property type="entry name" value="Phosphoglycerate mutase-like"/>
    <property type="match status" value="1"/>
</dbReference>
<keyword evidence="4" id="KW-1185">Reference proteome</keyword>
<dbReference type="Proteomes" id="UP000559256">
    <property type="component" value="Unassembled WGS sequence"/>
</dbReference>
<dbReference type="Pfam" id="PF00300">
    <property type="entry name" value="His_Phos_1"/>
    <property type="match status" value="1"/>
</dbReference>
<proteinExistence type="predicted"/>
<evidence type="ECO:0000256" key="2">
    <source>
        <dbReference type="PIRSR" id="PIRSR613078-2"/>
    </source>
</evidence>
<comment type="caution">
    <text evidence="3">The sequence shown here is derived from an EMBL/GenBank/DDBJ whole genome shotgun (WGS) entry which is preliminary data.</text>
</comment>
<feature type="active site" description="Tele-phosphohistidine intermediate" evidence="1">
    <location>
        <position position="17"/>
    </location>
</feature>
<dbReference type="AlphaFoldDB" id="A0A8H5H1Q6"/>
<dbReference type="PANTHER" id="PTHR48100:SF15">
    <property type="entry name" value="SEDOHEPTULOSE 1,7-BISPHOSPHATASE"/>
    <property type="match status" value="1"/>
</dbReference>
<dbReference type="GO" id="GO:0050278">
    <property type="term" value="F:sedoheptulose-bisphosphatase activity"/>
    <property type="evidence" value="ECO:0007669"/>
    <property type="project" value="TreeGrafter"/>
</dbReference>
<dbReference type="EMBL" id="JAACJM010000001">
    <property type="protein sequence ID" value="KAF5375132.1"/>
    <property type="molecule type" value="Genomic_DNA"/>
</dbReference>
<protein>
    <recommendedName>
        <fullName evidence="5">Phosphoglycerate mutase</fullName>
    </recommendedName>
</protein>
<dbReference type="SUPFAM" id="SSF53254">
    <property type="entry name" value="Phosphoglycerate mutase-like"/>
    <property type="match status" value="1"/>
</dbReference>
<dbReference type="OrthoDB" id="4818801at2759"/>
<name>A0A8H5H1Q6_9AGAR</name>
<dbReference type="PANTHER" id="PTHR48100">
    <property type="entry name" value="BROAD-SPECIFICITY PHOSPHATASE YOR283W-RELATED"/>
    <property type="match status" value="1"/>
</dbReference>
<evidence type="ECO:0000313" key="3">
    <source>
        <dbReference type="EMBL" id="KAF5375132.1"/>
    </source>
</evidence>
<feature type="active site" description="Proton donor/acceptor" evidence="1">
    <location>
        <position position="115"/>
    </location>
</feature>